<evidence type="ECO:0000313" key="18">
    <source>
        <dbReference type="Proteomes" id="UP000799324"/>
    </source>
</evidence>
<evidence type="ECO:0000256" key="2">
    <source>
        <dbReference type="ARBA" id="ARBA00004613"/>
    </source>
</evidence>
<dbReference type="GO" id="GO:0004497">
    <property type="term" value="F:monooxygenase activity"/>
    <property type="evidence" value="ECO:0007669"/>
    <property type="project" value="UniProtKB-KW"/>
</dbReference>
<evidence type="ECO:0000256" key="8">
    <source>
        <dbReference type="ARBA" id="ARBA00023008"/>
    </source>
</evidence>
<dbReference type="GO" id="GO:0005576">
    <property type="term" value="C:extracellular region"/>
    <property type="evidence" value="ECO:0007669"/>
    <property type="project" value="UniProtKB-SubCell"/>
</dbReference>
<evidence type="ECO:0000256" key="13">
    <source>
        <dbReference type="ARBA" id="ARBA00044502"/>
    </source>
</evidence>
<dbReference type="Pfam" id="PF03443">
    <property type="entry name" value="AA9"/>
    <property type="match status" value="1"/>
</dbReference>
<dbReference type="EMBL" id="MU004620">
    <property type="protein sequence ID" value="KAF2647434.1"/>
    <property type="molecule type" value="Genomic_DNA"/>
</dbReference>
<dbReference type="EC" id="1.14.99.56" evidence="15"/>
<evidence type="ECO:0000256" key="6">
    <source>
        <dbReference type="ARBA" id="ARBA00023001"/>
    </source>
</evidence>
<accession>A0A6A6SMN8</accession>
<gene>
    <name evidence="17" type="ORF">K491DRAFT_740831</name>
</gene>
<dbReference type="InterPro" id="IPR005103">
    <property type="entry name" value="AA9_LPMO"/>
</dbReference>
<keyword evidence="10" id="KW-1015">Disulfide bond</keyword>
<proteinExistence type="inferred from homology"/>
<evidence type="ECO:0000256" key="15">
    <source>
        <dbReference type="ARBA" id="ARBA00047174"/>
    </source>
</evidence>
<evidence type="ECO:0000256" key="4">
    <source>
        <dbReference type="ARBA" id="ARBA00022723"/>
    </source>
</evidence>
<dbReference type="GO" id="GO:0030245">
    <property type="term" value="P:cellulose catabolic process"/>
    <property type="evidence" value="ECO:0007669"/>
    <property type="project" value="UniProtKB-KW"/>
</dbReference>
<organism evidence="17 18">
    <name type="scientific">Lophiostoma macrostomum CBS 122681</name>
    <dbReference type="NCBI Taxonomy" id="1314788"/>
    <lineage>
        <taxon>Eukaryota</taxon>
        <taxon>Fungi</taxon>
        <taxon>Dikarya</taxon>
        <taxon>Ascomycota</taxon>
        <taxon>Pezizomycotina</taxon>
        <taxon>Dothideomycetes</taxon>
        <taxon>Pleosporomycetidae</taxon>
        <taxon>Pleosporales</taxon>
        <taxon>Lophiostomataceae</taxon>
        <taxon>Lophiostoma</taxon>
    </lineage>
</organism>
<feature type="non-terminal residue" evidence="17">
    <location>
        <position position="1"/>
    </location>
</feature>
<keyword evidence="6" id="KW-0136">Cellulose degradation</keyword>
<evidence type="ECO:0000256" key="14">
    <source>
        <dbReference type="ARBA" id="ARBA00045077"/>
    </source>
</evidence>
<keyword evidence="11" id="KW-0119">Carbohydrate metabolism</keyword>
<keyword evidence="4" id="KW-0479">Metal-binding</keyword>
<evidence type="ECO:0000256" key="9">
    <source>
        <dbReference type="ARBA" id="ARBA00023033"/>
    </source>
</evidence>
<keyword evidence="9 17" id="KW-0503">Monooxygenase</keyword>
<evidence type="ECO:0000256" key="7">
    <source>
        <dbReference type="ARBA" id="ARBA00023002"/>
    </source>
</evidence>
<dbReference type="GO" id="GO:0046872">
    <property type="term" value="F:metal ion binding"/>
    <property type="evidence" value="ECO:0007669"/>
    <property type="project" value="UniProtKB-KW"/>
</dbReference>
<evidence type="ECO:0000256" key="10">
    <source>
        <dbReference type="ARBA" id="ARBA00023157"/>
    </source>
</evidence>
<keyword evidence="5" id="KW-0732">Signal</keyword>
<dbReference type="PANTHER" id="PTHR33353">
    <property type="entry name" value="PUTATIVE (AFU_ORTHOLOGUE AFUA_1G12560)-RELATED"/>
    <property type="match status" value="1"/>
</dbReference>
<evidence type="ECO:0000256" key="12">
    <source>
        <dbReference type="ARBA" id="ARBA00023326"/>
    </source>
</evidence>
<feature type="domain" description="Auxiliary Activity family 9 catalytic" evidence="16">
    <location>
        <begin position="20"/>
        <end position="145"/>
    </location>
</feature>
<keyword evidence="7" id="KW-0560">Oxidoreductase</keyword>
<evidence type="ECO:0000256" key="5">
    <source>
        <dbReference type="ARBA" id="ARBA00022729"/>
    </source>
</evidence>
<keyword evidence="12" id="KW-0624">Polysaccharide degradation</keyword>
<evidence type="ECO:0000256" key="3">
    <source>
        <dbReference type="ARBA" id="ARBA00022525"/>
    </source>
</evidence>
<keyword evidence="3" id="KW-0964">Secreted</keyword>
<protein>
    <recommendedName>
        <fullName evidence="15">lytic cellulose monooxygenase (C4-dehydrogenating)</fullName>
        <ecNumber evidence="15">1.14.99.56</ecNumber>
    </recommendedName>
</protein>
<dbReference type="PANTHER" id="PTHR33353:SF10">
    <property type="entry name" value="ENDO-BETA-1,4-GLUCANASE D"/>
    <property type="match status" value="1"/>
</dbReference>
<reference evidence="17" key="1">
    <citation type="journal article" date="2020" name="Stud. Mycol.">
        <title>101 Dothideomycetes genomes: a test case for predicting lifestyles and emergence of pathogens.</title>
        <authorList>
            <person name="Haridas S."/>
            <person name="Albert R."/>
            <person name="Binder M."/>
            <person name="Bloem J."/>
            <person name="Labutti K."/>
            <person name="Salamov A."/>
            <person name="Andreopoulos B."/>
            <person name="Baker S."/>
            <person name="Barry K."/>
            <person name="Bills G."/>
            <person name="Bluhm B."/>
            <person name="Cannon C."/>
            <person name="Castanera R."/>
            <person name="Culley D."/>
            <person name="Daum C."/>
            <person name="Ezra D."/>
            <person name="Gonzalez J."/>
            <person name="Henrissat B."/>
            <person name="Kuo A."/>
            <person name="Liang C."/>
            <person name="Lipzen A."/>
            <person name="Lutzoni F."/>
            <person name="Magnuson J."/>
            <person name="Mondo S."/>
            <person name="Nolan M."/>
            <person name="Ohm R."/>
            <person name="Pangilinan J."/>
            <person name="Park H.-J."/>
            <person name="Ramirez L."/>
            <person name="Alfaro M."/>
            <person name="Sun H."/>
            <person name="Tritt A."/>
            <person name="Yoshinaga Y."/>
            <person name="Zwiers L.-H."/>
            <person name="Turgeon B."/>
            <person name="Goodwin S."/>
            <person name="Spatafora J."/>
            <person name="Crous P."/>
            <person name="Grigoriev I."/>
        </authorList>
    </citation>
    <scope>NUCLEOTIDE SEQUENCE</scope>
    <source>
        <strain evidence="17">CBS 122681</strain>
    </source>
</reference>
<dbReference type="Gene3D" id="2.70.50.70">
    <property type="match status" value="1"/>
</dbReference>
<sequence length="222" mass="24820">VLLVNKTSNPDWTYVRDVGIGVNAKDDPQWPDILPTKNFACGVDAWKPNRNQTGTADVVAGTEIGMRTAYVFHIGPAQAYLGKAPDSIDNLSSWDPTDADWFKIGTAGAYNDTAWFLNGLHNKDWNFTIPATTPPGKYLLRHEQIWPQPLPDPRSSRIYGTREPNSMSIVPRSTSLARAEQFQDQQSSFLVATILRTRASAYQEISPFSNRRTMRCTGRLGF</sequence>
<dbReference type="OrthoDB" id="6038816at2759"/>
<comment type="subcellular location">
    <subcellularLocation>
        <location evidence="2">Secreted</location>
    </subcellularLocation>
</comment>
<name>A0A6A6SMN8_9PLEO</name>
<dbReference type="Proteomes" id="UP000799324">
    <property type="component" value="Unassembled WGS sequence"/>
</dbReference>
<keyword evidence="8" id="KW-0186">Copper</keyword>
<comment type="similarity">
    <text evidence="13">Belongs to the polysaccharide monooxygenase AA9 family.</text>
</comment>
<evidence type="ECO:0000259" key="16">
    <source>
        <dbReference type="Pfam" id="PF03443"/>
    </source>
</evidence>
<keyword evidence="18" id="KW-1185">Reference proteome</keyword>
<dbReference type="InterPro" id="IPR049892">
    <property type="entry name" value="AA9"/>
</dbReference>
<evidence type="ECO:0000256" key="11">
    <source>
        <dbReference type="ARBA" id="ARBA00023277"/>
    </source>
</evidence>
<evidence type="ECO:0000313" key="17">
    <source>
        <dbReference type="EMBL" id="KAF2647434.1"/>
    </source>
</evidence>
<evidence type="ECO:0000256" key="1">
    <source>
        <dbReference type="ARBA" id="ARBA00001973"/>
    </source>
</evidence>
<comment type="cofactor">
    <cofactor evidence="1">
        <name>Cu(2+)</name>
        <dbReference type="ChEBI" id="CHEBI:29036"/>
    </cofactor>
</comment>
<comment type="catalytic activity">
    <reaction evidence="14">
        <text>[(1-&gt;4)-beta-D-glucosyl]n+m + reduced acceptor + O2 = 4-dehydro-beta-D-glucosyl-[(1-&gt;4)-beta-D-glucosyl]n-1 + [(1-&gt;4)-beta-D-glucosyl]m + acceptor + H2O.</text>
        <dbReference type="EC" id="1.14.99.56"/>
    </reaction>
</comment>
<dbReference type="AlphaFoldDB" id="A0A6A6SMN8"/>